<dbReference type="PANTHER" id="PTHR12526:SF630">
    <property type="entry name" value="GLYCOSYLTRANSFERASE"/>
    <property type="match status" value="1"/>
</dbReference>
<dbReference type="STRING" id="1121390.SAMN02746041_00363"/>
<protein>
    <submittedName>
        <fullName evidence="3">Glycosyltransferase involved in cell wall bisynthesis</fullName>
    </submittedName>
</protein>
<dbReference type="EMBL" id="FWXF01000001">
    <property type="protein sequence ID" value="SMC17643.1"/>
    <property type="molecule type" value="Genomic_DNA"/>
</dbReference>
<dbReference type="AlphaFoldDB" id="A0A1W1X1C5"/>
<evidence type="ECO:0000259" key="1">
    <source>
        <dbReference type="Pfam" id="PF00534"/>
    </source>
</evidence>
<reference evidence="3 4" key="1">
    <citation type="submission" date="2017-04" db="EMBL/GenBank/DDBJ databases">
        <authorList>
            <person name="Afonso C.L."/>
            <person name="Miller P.J."/>
            <person name="Scott M.A."/>
            <person name="Spackman E."/>
            <person name="Goraichik I."/>
            <person name="Dimitrov K.M."/>
            <person name="Suarez D.L."/>
            <person name="Swayne D.E."/>
        </authorList>
    </citation>
    <scope>NUCLEOTIDE SEQUENCE [LARGE SCALE GENOMIC DNA]</scope>
    <source>
        <strain evidence="3 4">DSM 13146</strain>
    </source>
</reference>
<dbReference type="InterPro" id="IPR028098">
    <property type="entry name" value="Glyco_trans_4-like_N"/>
</dbReference>
<feature type="domain" description="Glycosyl transferase family 1" evidence="1">
    <location>
        <begin position="194"/>
        <end position="344"/>
    </location>
</feature>
<keyword evidence="3" id="KW-0808">Transferase</keyword>
<sequence>MGPQGHVAFFMASLGHGGIGKIWTNLMAELVREGVRVDLLLGRMDSPYLDRVDPLVRVFHVKGSHALLSVPRLAWYLRQHHPQCLVTERIRVNVAALRARALACVKTRVYAGVHTNMSREIDNLRPEKRNKHASWFHHYYPRNDGFVAVSRGVADDLLKLLDVPRDRVKVVHNPVITPDIFKKAEAEPDHPWFKNPSLPIVLGVGRLEPQKDFPTLLHAFKIVSEKRPCRLVILGEGNQRASLEDLARRLHIDSHVSMPGHVDNPYAYMKRAALFVLSSRWEGFGNALVEAMAVGTPVVATDCPNGPREITQEGTAAPLVPVGNPQALASAMMNVMENPPDQDVLQRTVSCYTVEKMAPRYLEALGLSGK</sequence>
<feature type="domain" description="Glycosyltransferase subfamily 4-like N-terminal" evidence="2">
    <location>
        <begin position="17"/>
        <end position="175"/>
    </location>
</feature>
<dbReference type="Gene3D" id="3.40.50.2000">
    <property type="entry name" value="Glycogen Phosphorylase B"/>
    <property type="match status" value="2"/>
</dbReference>
<gene>
    <name evidence="3" type="ORF">SAMN02746041_00363</name>
</gene>
<proteinExistence type="predicted"/>
<dbReference type="SUPFAM" id="SSF53756">
    <property type="entry name" value="UDP-Glycosyltransferase/glycogen phosphorylase"/>
    <property type="match status" value="1"/>
</dbReference>
<dbReference type="GO" id="GO:0016757">
    <property type="term" value="F:glycosyltransferase activity"/>
    <property type="evidence" value="ECO:0007669"/>
    <property type="project" value="InterPro"/>
</dbReference>
<organism evidence="3 4">
    <name type="scientific">Desulfacinum hydrothermale DSM 13146</name>
    <dbReference type="NCBI Taxonomy" id="1121390"/>
    <lineage>
        <taxon>Bacteria</taxon>
        <taxon>Pseudomonadati</taxon>
        <taxon>Thermodesulfobacteriota</taxon>
        <taxon>Syntrophobacteria</taxon>
        <taxon>Syntrophobacterales</taxon>
        <taxon>Syntrophobacteraceae</taxon>
        <taxon>Desulfacinum</taxon>
    </lineage>
</organism>
<dbReference type="PANTHER" id="PTHR12526">
    <property type="entry name" value="GLYCOSYLTRANSFERASE"/>
    <property type="match status" value="1"/>
</dbReference>
<evidence type="ECO:0000259" key="2">
    <source>
        <dbReference type="Pfam" id="PF13439"/>
    </source>
</evidence>
<dbReference type="Pfam" id="PF13439">
    <property type="entry name" value="Glyco_transf_4"/>
    <property type="match status" value="1"/>
</dbReference>
<evidence type="ECO:0000313" key="3">
    <source>
        <dbReference type="EMBL" id="SMC17643.1"/>
    </source>
</evidence>
<name>A0A1W1X1C5_9BACT</name>
<dbReference type="Proteomes" id="UP000192783">
    <property type="component" value="Unassembled WGS sequence"/>
</dbReference>
<evidence type="ECO:0000313" key="4">
    <source>
        <dbReference type="Proteomes" id="UP000192783"/>
    </source>
</evidence>
<accession>A0A1W1X1C5</accession>
<keyword evidence="4" id="KW-1185">Reference proteome</keyword>
<dbReference type="CDD" id="cd03811">
    <property type="entry name" value="GT4_GT28_WabH-like"/>
    <property type="match status" value="1"/>
</dbReference>
<dbReference type="InterPro" id="IPR001296">
    <property type="entry name" value="Glyco_trans_1"/>
</dbReference>
<dbReference type="Pfam" id="PF00534">
    <property type="entry name" value="Glycos_transf_1"/>
    <property type="match status" value="1"/>
</dbReference>